<dbReference type="InterPro" id="IPR014254">
    <property type="entry name" value="Spore_coat_YutH"/>
</dbReference>
<gene>
    <name evidence="1" type="primary">yutH</name>
    <name evidence="1" type="ORF">CIB95_14025</name>
</gene>
<reference evidence="1 2" key="2">
    <citation type="submission" date="2017-09" db="EMBL/GenBank/DDBJ databases">
        <title>Bacillus patelloidae sp. nov., isolated from the intestinal tract of a marine limpet.</title>
        <authorList>
            <person name="Liu R."/>
            <person name="Dong C."/>
            <person name="Shao Z."/>
        </authorList>
    </citation>
    <scope>NUCLEOTIDE SEQUENCE [LARGE SCALE GENOMIC DNA]</scope>
    <source>
        <strain evidence="1 2">SA5d-4</strain>
    </source>
</reference>
<sequence length="336" mass="39825">MLERILYEQYKLHCEKRIKVGNYDGFVANGNSYIVAPIAPLGGKEMTELTQYMHLLYNRGDSSFAPIERTIRGQLFFAGEETYYAVLRLPEKRNRMDDLSIGRELGIFHKRTIGYPYAKTSLNYYLSWKTFWLRRMEQLENWYEECKKESSKGDMDNIFIETFPYVLGLTENALQYIAEIEREEGVSNFPPPTICHERFSADTWNCGGNYVKLPTKWIVDQPTRDIAEFIRKDMYKENGIKNNCLRFINDYEKQMPLSKAAWRFLYARLLFPVDYYQYIEGYYSATTNETKQKYASLLRENLSEMVNYERNLMSFYDDVGLPSEQLQIPIIEWMKS</sequence>
<dbReference type="InterPro" id="IPR011009">
    <property type="entry name" value="Kinase-like_dom_sf"/>
</dbReference>
<evidence type="ECO:0000313" key="2">
    <source>
        <dbReference type="Proteomes" id="UP000217083"/>
    </source>
</evidence>
<dbReference type="PANTHER" id="PTHR39179">
    <property type="entry name" value="SPORE COAT PROTEIN I"/>
    <property type="match status" value="1"/>
</dbReference>
<dbReference type="AlphaFoldDB" id="A0A263BQE9"/>
<dbReference type="Proteomes" id="UP000217083">
    <property type="component" value="Unassembled WGS sequence"/>
</dbReference>
<keyword evidence="1" id="KW-0946">Virion</keyword>
<keyword evidence="2" id="KW-1185">Reference proteome</keyword>
<dbReference type="EMBL" id="NPIA01000009">
    <property type="protein sequence ID" value="OZM55961.1"/>
    <property type="molecule type" value="Genomic_DNA"/>
</dbReference>
<dbReference type="RefSeq" id="WP_094926173.1">
    <property type="nucleotide sequence ID" value="NZ_NPIA01000009.1"/>
</dbReference>
<dbReference type="SUPFAM" id="SSF56112">
    <property type="entry name" value="Protein kinase-like (PK-like)"/>
    <property type="match status" value="1"/>
</dbReference>
<reference evidence="2" key="1">
    <citation type="submission" date="2017-08" db="EMBL/GenBank/DDBJ databases">
        <authorList>
            <person name="Huang Z."/>
        </authorList>
    </citation>
    <scope>NUCLEOTIDE SEQUENCE [LARGE SCALE GENOMIC DNA]</scope>
    <source>
        <strain evidence="2">SA5d-4</strain>
    </source>
</reference>
<dbReference type="GO" id="GO:0042601">
    <property type="term" value="C:endospore-forming forespore"/>
    <property type="evidence" value="ECO:0007669"/>
    <property type="project" value="TreeGrafter"/>
</dbReference>
<organism evidence="1 2">
    <name type="scientific">Lottiidibacillus patelloidae</name>
    <dbReference type="NCBI Taxonomy" id="2670334"/>
    <lineage>
        <taxon>Bacteria</taxon>
        <taxon>Bacillati</taxon>
        <taxon>Bacillota</taxon>
        <taxon>Bacilli</taxon>
        <taxon>Bacillales</taxon>
        <taxon>Bacillaceae</taxon>
        <taxon>Lottiidibacillus</taxon>
    </lineage>
</organism>
<evidence type="ECO:0000313" key="1">
    <source>
        <dbReference type="EMBL" id="OZM55961.1"/>
    </source>
</evidence>
<accession>A0A263BQE9</accession>
<dbReference type="PANTHER" id="PTHR39179:SF2">
    <property type="entry name" value="ENDOSPORE COAT-ASSOCIATED PROTEIN YUTH"/>
    <property type="match status" value="1"/>
</dbReference>
<dbReference type="NCBIfam" id="TIGR02905">
    <property type="entry name" value="spore_yutH"/>
    <property type="match status" value="1"/>
</dbReference>
<name>A0A263BQE9_9BACI</name>
<protein>
    <submittedName>
        <fullName evidence="1">Spore coat protein YutH</fullName>
    </submittedName>
</protein>
<dbReference type="InterPro" id="IPR047175">
    <property type="entry name" value="CotS-like"/>
</dbReference>
<proteinExistence type="predicted"/>
<keyword evidence="1" id="KW-0167">Capsid protein</keyword>
<comment type="caution">
    <text evidence="1">The sequence shown here is derived from an EMBL/GenBank/DDBJ whole genome shotgun (WGS) entry which is preliminary data.</text>
</comment>
<dbReference type="Gene3D" id="3.90.1200.10">
    <property type="match status" value="1"/>
</dbReference>